<reference evidence="5 6" key="1">
    <citation type="submission" date="2012-11" db="EMBL/GenBank/DDBJ databases">
        <title>The complete genome sequence of Corynebacterium maris Coryn-1 (=DSM 45190).</title>
        <authorList>
            <person name="Schaffert L."/>
            <person name="Albersmeier A."/>
            <person name="Kalinowski J."/>
            <person name="Ruckert C."/>
        </authorList>
    </citation>
    <scope>NUCLEOTIDE SEQUENCE [LARGE SCALE GENOMIC DNA]</scope>
    <source>
        <strain evidence="6">Coryn-1</strain>
    </source>
</reference>
<dbReference type="STRING" id="1224163.B841_09855"/>
<evidence type="ECO:0000256" key="2">
    <source>
        <dbReference type="ARBA" id="ARBA00023125"/>
    </source>
</evidence>
<dbReference type="SMART" id="SM00866">
    <property type="entry name" value="UTRA"/>
    <property type="match status" value="1"/>
</dbReference>
<dbReference type="SUPFAM" id="SSF64288">
    <property type="entry name" value="Chorismate lyase-like"/>
    <property type="match status" value="1"/>
</dbReference>
<dbReference type="Pfam" id="PF00392">
    <property type="entry name" value="GntR"/>
    <property type="match status" value="1"/>
</dbReference>
<evidence type="ECO:0000313" key="6">
    <source>
        <dbReference type="Proteomes" id="UP000015388"/>
    </source>
</evidence>
<dbReference type="InterPro" id="IPR011663">
    <property type="entry name" value="UTRA"/>
</dbReference>
<accession>S5TL72</accession>
<dbReference type="PROSITE" id="PS50949">
    <property type="entry name" value="HTH_GNTR"/>
    <property type="match status" value="1"/>
</dbReference>
<dbReference type="GO" id="GO:0045892">
    <property type="term" value="P:negative regulation of DNA-templated transcription"/>
    <property type="evidence" value="ECO:0007669"/>
    <property type="project" value="TreeGrafter"/>
</dbReference>
<dbReference type="PRINTS" id="PR00035">
    <property type="entry name" value="HTHGNTR"/>
</dbReference>
<evidence type="ECO:0000256" key="3">
    <source>
        <dbReference type="ARBA" id="ARBA00023163"/>
    </source>
</evidence>
<proteinExistence type="predicted"/>
<dbReference type="OrthoDB" id="3210131at2"/>
<evidence type="ECO:0000313" key="5">
    <source>
        <dbReference type="EMBL" id="AGS35443.1"/>
    </source>
</evidence>
<dbReference type="InterPro" id="IPR000524">
    <property type="entry name" value="Tscrpt_reg_HTH_GntR"/>
</dbReference>
<dbReference type="PATRIC" id="fig|1224163.3.peg.1987"/>
<dbReference type="Gene3D" id="1.10.10.10">
    <property type="entry name" value="Winged helix-like DNA-binding domain superfamily/Winged helix DNA-binding domain"/>
    <property type="match status" value="1"/>
</dbReference>
<dbReference type="SMART" id="SM00345">
    <property type="entry name" value="HTH_GNTR"/>
    <property type="match status" value="1"/>
</dbReference>
<dbReference type="PANTHER" id="PTHR44846:SF17">
    <property type="entry name" value="GNTR-FAMILY TRANSCRIPTIONAL REGULATOR"/>
    <property type="match status" value="1"/>
</dbReference>
<evidence type="ECO:0000259" key="4">
    <source>
        <dbReference type="PROSITE" id="PS50949"/>
    </source>
</evidence>
<dbReference type="InterPro" id="IPR036390">
    <property type="entry name" value="WH_DNA-bd_sf"/>
</dbReference>
<sequence length="253" mass="28120">MAPLRRPQQHEKIAEYLRKEIRDGTYEPGDTLPSEAELCAQFDSSRGPVRQAMSTLRSEGLISSGRGRRSIVLDTGDNNAASFETVLSTSQWLKKLGYEPGQRTEWITRRPADEEIAEKLELESDDPIVSVERVRLADGTPFMIENVSFRIEAGVHVLGFDTSSGSIHSHLARQGVKFDTIRRSLRLREASEDDAEKLGVTPGSPLLQTLLHVYDQNGVPVEFADYRYLGDVLSLGTTHINGTSIPLWGSLDI</sequence>
<keyword evidence="3" id="KW-0804">Transcription</keyword>
<dbReference type="RefSeq" id="WP_020935376.1">
    <property type="nucleotide sequence ID" value="NC_021915.1"/>
</dbReference>
<dbReference type="CDD" id="cd07377">
    <property type="entry name" value="WHTH_GntR"/>
    <property type="match status" value="1"/>
</dbReference>
<dbReference type="eggNOG" id="COG2188">
    <property type="taxonomic scope" value="Bacteria"/>
</dbReference>
<dbReference type="GO" id="GO:0003700">
    <property type="term" value="F:DNA-binding transcription factor activity"/>
    <property type="evidence" value="ECO:0007669"/>
    <property type="project" value="InterPro"/>
</dbReference>
<dbReference type="EMBL" id="CP003924">
    <property type="protein sequence ID" value="AGS35443.1"/>
    <property type="molecule type" value="Genomic_DNA"/>
</dbReference>
<dbReference type="InterPro" id="IPR036388">
    <property type="entry name" value="WH-like_DNA-bd_sf"/>
</dbReference>
<dbReference type="Pfam" id="PF07702">
    <property type="entry name" value="UTRA"/>
    <property type="match status" value="1"/>
</dbReference>
<dbReference type="InterPro" id="IPR050679">
    <property type="entry name" value="Bact_HTH_transcr_reg"/>
</dbReference>
<dbReference type="PANTHER" id="PTHR44846">
    <property type="entry name" value="MANNOSYL-D-GLYCERATE TRANSPORT/METABOLISM SYSTEM REPRESSOR MNGR-RELATED"/>
    <property type="match status" value="1"/>
</dbReference>
<dbReference type="InterPro" id="IPR028978">
    <property type="entry name" value="Chorismate_lyase_/UTRA_dom_sf"/>
</dbReference>
<keyword evidence="1" id="KW-0805">Transcription regulation</keyword>
<evidence type="ECO:0000256" key="1">
    <source>
        <dbReference type="ARBA" id="ARBA00023015"/>
    </source>
</evidence>
<gene>
    <name evidence="5" type="ORF">B841_09855</name>
</gene>
<dbReference type="GO" id="GO:0003677">
    <property type="term" value="F:DNA binding"/>
    <property type="evidence" value="ECO:0007669"/>
    <property type="project" value="UniProtKB-KW"/>
</dbReference>
<keyword evidence="6" id="KW-1185">Reference proteome</keyword>
<name>S5TL72_9CORY</name>
<dbReference type="Proteomes" id="UP000015388">
    <property type="component" value="Chromosome"/>
</dbReference>
<keyword evidence="2" id="KW-0238">DNA-binding</keyword>
<dbReference type="HOGENOM" id="CLU_063236_2_2_11"/>
<feature type="domain" description="HTH gntR-type" evidence="4">
    <location>
        <begin position="7"/>
        <end position="75"/>
    </location>
</feature>
<dbReference type="AlphaFoldDB" id="S5TL72"/>
<dbReference type="Gene3D" id="3.40.1410.10">
    <property type="entry name" value="Chorismate lyase-like"/>
    <property type="match status" value="1"/>
</dbReference>
<protein>
    <submittedName>
        <fullName evidence="5">HTH-type transcriptional repressor</fullName>
    </submittedName>
</protein>
<dbReference type="KEGG" id="cmd:B841_09855"/>
<dbReference type="SUPFAM" id="SSF46785">
    <property type="entry name" value="Winged helix' DNA-binding domain"/>
    <property type="match status" value="1"/>
</dbReference>
<organism evidence="5 6">
    <name type="scientific">Corynebacterium maris DSM 45190</name>
    <dbReference type="NCBI Taxonomy" id="1224163"/>
    <lineage>
        <taxon>Bacteria</taxon>
        <taxon>Bacillati</taxon>
        <taxon>Actinomycetota</taxon>
        <taxon>Actinomycetes</taxon>
        <taxon>Mycobacteriales</taxon>
        <taxon>Corynebacteriaceae</taxon>
        <taxon>Corynebacterium</taxon>
    </lineage>
</organism>